<evidence type="ECO:0000313" key="2">
    <source>
        <dbReference type="Proteomes" id="UP000199514"/>
    </source>
</evidence>
<proteinExistence type="predicted"/>
<protein>
    <submittedName>
        <fullName evidence="1">Uncharacterized protein</fullName>
    </submittedName>
</protein>
<dbReference type="EMBL" id="FOLE01000011">
    <property type="protein sequence ID" value="SFC86970.1"/>
    <property type="molecule type" value="Genomic_DNA"/>
</dbReference>
<reference evidence="1 2" key="1">
    <citation type="submission" date="2016-10" db="EMBL/GenBank/DDBJ databases">
        <authorList>
            <person name="de Groot N.N."/>
        </authorList>
    </citation>
    <scope>NUCLEOTIDE SEQUENCE [LARGE SCALE GENOMIC DNA]</scope>
    <source>
        <strain evidence="1 2">DSM 6793</strain>
    </source>
</reference>
<keyword evidence="2" id="KW-1185">Reference proteome</keyword>
<evidence type="ECO:0000313" key="1">
    <source>
        <dbReference type="EMBL" id="SFC86970.1"/>
    </source>
</evidence>
<accession>A0A1I1MZJ7</accession>
<gene>
    <name evidence="1" type="ORF">SAMN05421780_11120</name>
</gene>
<dbReference type="STRING" id="927664.SAMN05421780_11120"/>
<dbReference type="AlphaFoldDB" id="A0A1I1MZJ7"/>
<name>A0A1I1MZJ7_9BACT</name>
<organism evidence="1 2">
    <name type="scientific">Flexibacter flexilis DSM 6793</name>
    <dbReference type="NCBI Taxonomy" id="927664"/>
    <lineage>
        <taxon>Bacteria</taxon>
        <taxon>Pseudomonadati</taxon>
        <taxon>Bacteroidota</taxon>
        <taxon>Cytophagia</taxon>
        <taxon>Cytophagales</taxon>
        <taxon>Flexibacteraceae</taxon>
        <taxon>Flexibacter</taxon>
    </lineage>
</organism>
<dbReference type="Proteomes" id="UP000199514">
    <property type="component" value="Unassembled WGS sequence"/>
</dbReference>
<sequence length="68" mass="7345">MNEIEEGNVVRLLSDEVAEVNSAPTFTVGYKYTETLDGIDVEMAVCYHSKGNNIESVKIPVSALAVIA</sequence>
<dbReference type="RefSeq" id="WP_091515521.1">
    <property type="nucleotide sequence ID" value="NZ_FOLE01000011.1"/>
</dbReference>